<keyword evidence="7 17" id="KW-1133">Transmembrane helix</keyword>
<feature type="transmembrane region" description="Helical" evidence="17">
    <location>
        <begin position="12"/>
        <end position="34"/>
    </location>
</feature>
<dbReference type="GO" id="GO:0008360">
    <property type="term" value="P:regulation of cell shape"/>
    <property type="evidence" value="ECO:0007669"/>
    <property type="project" value="UniProtKB-KW"/>
</dbReference>
<reference evidence="18 19" key="1">
    <citation type="submission" date="2020-02" db="EMBL/GenBank/DDBJ databases">
        <title>Sequencing the genomes of 1000 actinobacteria strains.</title>
        <authorList>
            <person name="Klenk H.-P."/>
        </authorList>
    </citation>
    <scope>NUCLEOTIDE SEQUENCE [LARGE SCALE GENOMIC DNA]</scope>
    <source>
        <strain evidence="18 19">DSM 27960</strain>
    </source>
</reference>
<dbReference type="GO" id="GO:0009252">
    <property type="term" value="P:peptidoglycan biosynthetic process"/>
    <property type="evidence" value="ECO:0007669"/>
    <property type="project" value="UniProtKB-KW"/>
</dbReference>
<comment type="similarity">
    <text evidence="11">Belongs to the SEDS family. FtsW subfamily.</text>
</comment>
<evidence type="ECO:0000256" key="5">
    <source>
        <dbReference type="ARBA" id="ARBA00022960"/>
    </source>
</evidence>
<feature type="transmembrane region" description="Helical" evidence="17">
    <location>
        <begin position="351"/>
        <end position="373"/>
    </location>
</feature>
<keyword evidence="5" id="KW-0133">Cell shape</keyword>
<organism evidence="18 19">
    <name type="scientific">Lysinibacter cavernae</name>
    <dbReference type="NCBI Taxonomy" id="1640652"/>
    <lineage>
        <taxon>Bacteria</taxon>
        <taxon>Bacillati</taxon>
        <taxon>Actinomycetota</taxon>
        <taxon>Actinomycetes</taxon>
        <taxon>Micrococcales</taxon>
        <taxon>Microbacteriaceae</taxon>
        <taxon>Lysinibacter</taxon>
    </lineage>
</organism>
<dbReference type="PANTHER" id="PTHR30474">
    <property type="entry name" value="CELL CYCLE PROTEIN"/>
    <property type="match status" value="1"/>
</dbReference>
<evidence type="ECO:0000256" key="12">
    <source>
        <dbReference type="ARBA" id="ARBA00041185"/>
    </source>
</evidence>
<dbReference type="AlphaFoldDB" id="A0A7X5R2X7"/>
<dbReference type="GO" id="GO:0005886">
    <property type="term" value="C:plasma membrane"/>
    <property type="evidence" value="ECO:0007669"/>
    <property type="project" value="TreeGrafter"/>
</dbReference>
<dbReference type="EMBL" id="JAAMOX010000002">
    <property type="protein sequence ID" value="NIH54634.1"/>
    <property type="molecule type" value="Genomic_DNA"/>
</dbReference>
<comment type="function">
    <text evidence="16">Peptidoglycan polymerase that is essential for cell division.</text>
</comment>
<comment type="caution">
    <text evidence="18">The sequence shown here is derived from an EMBL/GenBank/DDBJ whole genome shotgun (WGS) entry which is preliminary data.</text>
</comment>
<evidence type="ECO:0000256" key="16">
    <source>
        <dbReference type="ARBA" id="ARBA00049966"/>
    </source>
</evidence>
<feature type="transmembrane region" description="Helical" evidence="17">
    <location>
        <begin position="171"/>
        <end position="188"/>
    </location>
</feature>
<dbReference type="GO" id="GO:0015648">
    <property type="term" value="F:lipid-linked peptidoglycan transporter activity"/>
    <property type="evidence" value="ECO:0007669"/>
    <property type="project" value="TreeGrafter"/>
</dbReference>
<evidence type="ECO:0000256" key="17">
    <source>
        <dbReference type="SAM" id="Phobius"/>
    </source>
</evidence>
<evidence type="ECO:0000256" key="10">
    <source>
        <dbReference type="ARBA" id="ARBA00033270"/>
    </source>
</evidence>
<keyword evidence="4 17" id="KW-0812">Transmembrane</keyword>
<evidence type="ECO:0000256" key="3">
    <source>
        <dbReference type="ARBA" id="ARBA00022679"/>
    </source>
</evidence>
<evidence type="ECO:0000256" key="7">
    <source>
        <dbReference type="ARBA" id="ARBA00022989"/>
    </source>
</evidence>
<feature type="transmembrane region" description="Helical" evidence="17">
    <location>
        <begin position="315"/>
        <end position="345"/>
    </location>
</feature>
<gene>
    <name evidence="18" type="ORF">FHX76_002530</name>
</gene>
<dbReference type="EC" id="2.4.99.28" evidence="14"/>
<keyword evidence="2" id="KW-0328">Glycosyltransferase</keyword>
<evidence type="ECO:0000256" key="4">
    <source>
        <dbReference type="ARBA" id="ARBA00022692"/>
    </source>
</evidence>
<keyword evidence="3" id="KW-0808">Transferase</keyword>
<comment type="catalytic activity">
    <reaction evidence="15">
        <text>[GlcNAc-(1-&gt;4)-Mur2Ac(oyl-L-Ala-gamma-D-Glu-L-Lys-D-Ala-D-Ala)](n)-di-trans,octa-cis-undecaprenyl diphosphate + beta-D-GlcNAc-(1-&gt;4)-Mur2Ac(oyl-L-Ala-gamma-D-Glu-L-Lys-D-Ala-D-Ala)-di-trans,octa-cis-undecaprenyl diphosphate = [GlcNAc-(1-&gt;4)-Mur2Ac(oyl-L-Ala-gamma-D-Glu-L-Lys-D-Ala-D-Ala)](n+1)-di-trans,octa-cis-undecaprenyl diphosphate + di-trans,octa-cis-undecaprenyl diphosphate + H(+)</text>
        <dbReference type="Rhea" id="RHEA:23708"/>
        <dbReference type="Rhea" id="RHEA-COMP:9602"/>
        <dbReference type="Rhea" id="RHEA-COMP:9603"/>
        <dbReference type="ChEBI" id="CHEBI:15378"/>
        <dbReference type="ChEBI" id="CHEBI:58405"/>
        <dbReference type="ChEBI" id="CHEBI:60033"/>
        <dbReference type="ChEBI" id="CHEBI:78435"/>
        <dbReference type="EC" id="2.4.99.28"/>
    </reaction>
</comment>
<evidence type="ECO:0000256" key="6">
    <source>
        <dbReference type="ARBA" id="ARBA00022984"/>
    </source>
</evidence>
<evidence type="ECO:0000313" key="18">
    <source>
        <dbReference type="EMBL" id="NIH54634.1"/>
    </source>
</evidence>
<evidence type="ECO:0000256" key="8">
    <source>
        <dbReference type="ARBA" id="ARBA00023136"/>
    </source>
</evidence>
<dbReference type="InterPro" id="IPR001182">
    <property type="entry name" value="FtsW/RodA"/>
</dbReference>
<feature type="transmembrane region" description="Helical" evidence="17">
    <location>
        <begin position="287"/>
        <end position="308"/>
    </location>
</feature>
<evidence type="ECO:0000256" key="13">
    <source>
        <dbReference type="ARBA" id="ARBA00041418"/>
    </source>
</evidence>
<name>A0A7X5R2X7_9MICO</name>
<evidence type="ECO:0000256" key="14">
    <source>
        <dbReference type="ARBA" id="ARBA00044770"/>
    </source>
</evidence>
<feature type="transmembrane region" description="Helical" evidence="17">
    <location>
        <begin position="146"/>
        <end position="165"/>
    </location>
</feature>
<accession>A0A7X5R2X7</accession>
<comment type="subcellular location">
    <subcellularLocation>
        <location evidence="1">Membrane</location>
        <topology evidence="1">Multi-pass membrane protein</topology>
    </subcellularLocation>
</comment>
<evidence type="ECO:0000256" key="15">
    <source>
        <dbReference type="ARBA" id="ARBA00049902"/>
    </source>
</evidence>
<keyword evidence="6" id="KW-0573">Peptidoglycan synthesis</keyword>
<feature type="transmembrane region" description="Helical" evidence="17">
    <location>
        <begin position="195"/>
        <end position="212"/>
    </location>
</feature>
<evidence type="ECO:0000256" key="2">
    <source>
        <dbReference type="ARBA" id="ARBA00022676"/>
    </source>
</evidence>
<dbReference type="RefSeq" id="WP_167151100.1">
    <property type="nucleotide sequence ID" value="NZ_JAAMOX010000002.1"/>
</dbReference>
<feature type="transmembrane region" description="Helical" evidence="17">
    <location>
        <begin position="123"/>
        <end position="139"/>
    </location>
</feature>
<evidence type="ECO:0000256" key="9">
    <source>
        <dbReference type="ARBA" id="ARBA00032370"/>
    </source>
</evidence>
<keyword evidence="8 17" id="KW-0472">Membrane</keyword>
<evidence type="ECO:0000313" key="19">
    <source>
        <dbReference type="Proteomes" id="UP000541033"/>
    </source>
</evidence>
<dbReference type="Proteomes" id="UP000541033">
    <property type="component" value="Unassembled WGS sequence"/>
</dbReference>
<proteinExistence type="inferred from homology"/>
<dbReference type="PANTHER" id="PTHR30474:SF2">
    <property type="entry name" value="PEPTIDOGLYCAN GLYCOSYLTRANSFERASE FTSW-RELATED"/>
    <property type="match status" value="1"/>
</dbReference>
<dbReference type="GO" id="GO:0032153">
    <property type="term" value="C:cell division site"/>
    <property type="evidence" value="ECO:0007669"/>
    <property type="project" value="TreeGrafter"/>
</dbReference>
<dbReference type="GO" id="GO:0008955">
    <property type="term" value="F:peptidoglycan glycosyltransferase activity"/>
    <property type="evidence" value="ECO:0007669"/>
    <property type="project" value="UniProtKB-EC"/>
</dbReference>
<dbReference type="GO" id="GO:0051301">
    <property type="term" value="P:cell division"/>
    <property type="evidence" value="ECO:0007669"/>
    <property type="project" value="UniProtKB-KW"/>
</dbReference>
<protein>
    <recommendedName>
        <fullName evidence="12">Probable peptidoglycan glycosyltransferase FtsW</fullName>
        <ecNumber evidence="14">2.4.99.28</ecNumber>
    </recommendedName>
    <alternativeName>
        <fullName evidence="13">Cell division protein FtsW</fullName>
    </alternativeName>
    <alternativeName>
        <fullName evidence="10">Cell wall polymerase</fullName>
    </alternativeName>
    <alternativeName>
        <fullName evidence="9">Peptidoglycan polymerase</fullName>
    </alternativeName>
</protein>
<evidence type="ECO:0000256" key="1">
    <source>
        <dbReference type="ARBA" id="ARBA00004141"/>
    </source>
</evidence>
<dbReference type="Pfam" id="PF01098">
    <property type="entry name" value="FTSW_RODA_SPOVE"/>
    <property type="match status" value="1"/>
</dbReference>
<keyword evidence="18" id="KW-0132">Cell division</keyword>
<keyword evidence="18" id="KW-0131">Cell cycle</keyword>
<evidence type="ECO:0000256" key="11">
    <source>
        <dbReference type="ARBA" id="ARBA00038053"/>
    </source>
</evidence>
<feature type="transmembrane region" description="Helical" evidence="17">
    <location>
        <begin position="83"/>
        <end position="103"/>
    </location>
</feature>
<feature type="transmembrane region" description="Helical" evidence="17">
    <location>
        <begin position="54"/>
        <end position="71"/>
    </location>
</feature>
<keyword evidence="19" id="KW-1185">Reference proteome</keyword>
<sequence length="377" mass="40029">MARILLPKPAARLPPLGIALVTVTVMLVLIGVIMVQSASSVVAIAADKNPLVGIQRQGLFAAVGLVIMLTLSRCSIATLQRFAWVGLGLGFLLQLLVYTPLGYEAGGNRNWIRVGPISGQPSEIMKFMLLVWMATVLAAKERLLGSWKHVIIPVVPVVALSVAINVAGGDLGSVLIITAVLFGALFFAQVRLRILALLALFGSLGIAVMTLMKPNRVMRVVHYLETDCVRDLDALHGLCWQPMQGLWALANGGVFGVGLGQSKAKWSWLPAAETDYIFAMIGEETGLIGAVFVLLLFVIMGGIFAWLLRSPLETFPAVILGGAFTWFATQMVVNISVVLGFLPVLGVPLPLVSAGGTSLIAGLAAIGVVLACMRRES</sequence>